<keyword evidence="7" id="KW-0809">Transit peptide</keyword>
<evidence type="ECO:0000313" key="12">
    <source>
        <dbReference type="EMBL" id="KAK9888742.1"/>
    </source>
</evidence>
<keyword evidence="9" id="KW-0496">Mitochondrion</keyword>
<comment type="caution">
    <text evidence="12">The sequence shown here is derived from an EMBL/GenBank/DDBJ whole genome shotgun (WGS) entry which is preliminary data.</text>
</comment>
<dbReference type="GO" id="GO:0006627">
    <property type="term" value="P:protein processing involved in protein targeting to mitochondrion"/>
    <property type="evidence" value="ECO:0007669"/>
    <property type="project" value="TreeGrafter"/>
</dbReference>
<feature type="domain" description="Peptidase M3A/M3B catalytic" evidence="11">
    <location>
        <begin position="241"/>
        <end position="679"/>
    </location>
</feature>
<dbReference type="GO" id="GO:0006518">
    <property type="term" value="P:peptide metabolic process"/>
    <property type="evidence" value="ECO:0007669"/>
    <property type="project" value="TreeGrafter"/>
</dbReference>
<evidence type="ECO:0000259" key="11">
    <source>
        <dbReference type="Pfam" id="PF01432"/>
    </source>
</evidence>
<dbReference type="GO" id="GO:0046872">
    <property type="term" value="F:metal ion binding"/>
    <property type="evidence" value="ECO:0007669"/>
    <property type="project" value="UniProtKB-UniRule"/>
</dbReference>
<evidence type="ECO:0000256" key="7">
    <source>
        <dbReference type="ARBA" id="ARBA00022946"/>
    </source>
</evidence>
<evidence type="ECO:0000256" key="2">
    <source>
        <dbReference type="ARBA" id="ARBA00006040"/>
    </source>
</evidence>
<dbReference type="PANTHER" id="PTHR11804">
    <property type="entry name" value="PROTEASE M3 THIMET OLIGOPEPTIDASE-RELATED"/>
    <property type="match status" value="1"/>
</dbReference>
<dbReference type="InterPro" id="IPR001567">
    <property type="entry name" value="Pept_M3A_M3B_dom"/>
</dbReference>
<dbReference type="Pfam" id="PF01432">
    <property type="entry name" value="Peptidase_M3"/>
    <property type="match status" value="1"/>
</dbReference>
<evidence type="ECO:0000313" key="13">
    <source>
        <dbReference type="Proteomes" id="UP001431783"/>
    </source>
</evidence>
<dbReference type="InterPro" id="IPR024077">
    <property type="entry name" value="Neurolysin/TOP_dom2"/>
</dbReference>
<dbReference type="Gene3D" id="3.40.390.10">
    <property type="entry name" value="Collagenase (Catalytic Domain)"/>
    <property type="match status" value="1"/>
</dbReference>
<comment type="subcellular location">
    <subcellularLocation>
        <location evidence="1">Mitochondrion</location>
    </subcellularLocation>
</comment>
<keyword evidence="3 10" id="KW-0645">Protease</keyword>
<name>A0AAW1V7N5_9CUCU</name>
<dbReference type="FunFam" id="3.40.390.10:FF:000013">
    <property type="entry name" value="Mitochondrial intermediate peptidase"/>
    <property type="match status" value="1"/>
</dbReference>
<keyword evidence="6 10" id="KW-0862">Zinc</keyword>
<evidence type="ECO:0000256" key="6">
    <source>
        <dbReference type="ARBA" id="ARBA00022833"/>
    </source>
</evidence>
<comment type="cofactor">
    <cofactor evidence="10">
        <name>Zn(2+)</name>
        <dbReference type="ChEBI" id="CHEBI:29105"/>
    </cofactor>
    <text evidence="10">Binds 1 zinc ion.</text>
</comment>
<sequence>MFYKIITKGLVRNFCSEGIFKHRKIRSPLVEVFNVKATKGSLDFSKRGGLFNVPELVTPSGFSEIQKQCVVQTKKLIEEAQNAERTRKMVEIFDEMSDSLCRVADLAEFIRIAHPSPKFRAAAEETCLSVSEIVEHLNTNRKLYDNLKESLTVGDVTATTEVDNLVGQLFLFDFEQNGIHLSEDLRNKVVKLNNAILNLGQRFVAGSDLPRIVKKSVIPSSVQGSFNSEGDNIIVSGLSVDSPNAMVRELAYKIYYYPDKQQALLLENLIQHRLELANICGFKSYAERVLRGGTIDNTSDVISFLEITSNDIKQFSNSDFKLMNKMKRADNFEEELAIWDVPYYVTKAKRNWFSVKQEEYCPYFSLGACMDGLNIIFENLYGISLVNCPVMEGECWSSDVYKLAVEHETEGTLGYIYCDFYERIGKPNQDCHFTIRGGKELNDGSYQVPIAVLLLNFRSPTWGTPSLLTPHNVDNLFHEMGHAMHSMLARTKYQHVTGTRCSTDFAEVPSVLMEYFASDPRIIKLFARHYETNAPIPEEMLQRLCASKKVFTACETKMQIFYSVLDQLFHSEDPYSKNVPEAVAAIQEQYYGLQYVPNTAWHLRFSHLVGYGAKYYSYLVSRSVAHSIWHNHFQSDPLNRKQGENYRRDCLAHGGGKNPKKLVADFLKIEPSPKVLANSLVTDISENYKEVEKCCYSHNI</sequence>
<dbReference type="PANTHER" id="PTHR11804:SF79">
    <property type="entry name" value="MITOCHONDRIAL INTERMEDIATE PEPTIDASE"/>
    <property type="match status" value="1"/>
</dbReference>
<evidence type="ECO:0000256" key="4">
    <source>
        <dbReference type="ARBA" id="ARBA00022723"/>
    </source>
</evidence>
<dbReference type="InterPro" id="IPR024079">
    <property type="entry name" value="MetalloPept_cat_dom_sf"/>
</dbReference>
<dbReference type="Gene3D" id="1.10.1370.10">
    <property type="entry name" value="Neurolysin, domain 3"/>
    <property type="match status" value="1"/>
</dbReference>
<evidence type="ECO:0000256" key="5">
    <source>
        <dbReference type="ARBA" id="ARBA00022801"/>
    </source>
</evidence>
<evidence type="ECO:0000256" key="8">
    <source>
        <dbReference type="ARBA" id="ARBA00023049"/>
    </source>
</evidence>
<dbReference type="EMBL" id="JARQZJ010000121">
    <property type="protein sequence ID" value="KAK9888742.1"/>
    <property type="molecule type" value="Genomic_DNA"/>
</dbReference>
<evidence type="ECO:0000256" key="9">
    <source>
        <dbReference type="ARBA" id="ARBA00023128"/>
    </source>
</evidence>
<dbReference type="GO" id="GO:0004222">
    <property type="term" value="F:metalloendopeptidase activity"/>
    <property type="evidence" value="ECO:0007669"/>
    <property type="project" value="InterPro"/>
</dbReference>
<organism evidence="12 13">
    <name type="scientific">Henosepilachna vigintioctopunctata</name>
    <dbReference type="NCBI Taxonomy" id="420089"/>
    <lineage>
        <taxon>Eukaryota</taxon>
        <taxon>Metazoa</taxon>
        <taxon>Ecdysozoa</taxon>
        <taxon>Arthropoda</taxon>
        <taxon>Hexapoda</taxon>
        <taxon>Insecta</taxon>
        <taxon>Pterygota</taxon>
        <taxon>Neoptera</taxon>
        <taxon>Endopterygota</taxon>
        <taxon>Coleoptera</taxon>
        <taxon>Polyphaga</taxon>
        <taxon>Cucujiformia</taxon>
        <taxon>Coccinelloidea</taxon>
        <taxon>Coccinellidae</taxon>
        <taxon>Epilachninae</taxon>
        <taxon>Epilachnini</taxon>
        <taxon>Henosepilachna</taxon>
    </lineage>
</organism>
<protein>
    <recommendedName>
        <fullName evidence="11">Peptidase M3A/M3B catalytic domain-containing protein</fullName>
    </recommendedName>
</protein>
<dbReference type="SUPFAM" id="SSF55486">
    <property type="entry name" value="Metalloproteases ('zincins'), catalytic domain"/>
    <property type="match status" value="1"/>
</dbReference>
<dbReference type="GO" id="GO:0005739">
    <property type="term" value="C:mitochondrion"/>
    <property type="evidence" value="ECO:0007669"/>
    <property type="project" value="UniProtKB-SubCell"/>
</dbReference>
<keyword evidence="5 10" id="KW-0378">Hydrolase</keyword>
<keyword evidence="13" id="KW-1185">Reference proteome</keyword>
<dbReference type="InterPro" id="IPR033851">
    <property type="entry name" value="M3A_MIP"/>
</dbReference>
<reference evidence="12 13" key="1">
    <citation type="submission" date="2023-03" db="EMBL/GenBank/DDBJ databases">
        <title>Genome insight into feeding habits of ladybird beetles.</title>
        <authorList>
            <person name="Li H.-S."/>
            <person name="Huang Y.-H."/>
            <person name="Pang H."/>
        </authorList>
    </citation>
    <scope>NUCLEOTIDE SEQUENCE [LARGE SCALE GENOMIC DNA]</scope>
    <source>
        <strain evidence="12">SYSU_2023b</strain>
        <tissue evidence="12">Whole body</tissue>
    </source>
</reference>
<keyword evidence="8 10" id="KW-0482">Metalloprotease</keyword>
<evidence type="ECO:0000256" key="3">
    <source>
        <dbReference type="ARBA" id="ARBA00022670"/>
    </source>
</evidence>
<dbReference type="CDD" id="cd06457">
    <property type="entry name" value="M3A_MIP"/>
    <property type="match status" value="1"/>
</dbReference>
<comment type="similarity">
    <text evidence="2 10">Belongs to the peptidase M3 family.</text>
</comment>
<evidence type="ECO:0000256" key="10">
    <source>
        <dbReference type="RuleBase" id="RU003435"/>
    </source>
</evidence>
<dbReference type="Proteomes" id="UP001431783">
    <property type="component" value="Unassembled WGS sequence"/>
</dbReference>
<gene>
    <name evidence="12" type="ORF">WA026_000969</name>
</gene>
<proteinExistence type="inferred from homology"/>
<dbReference type="AlphaFoldDB" id="A0AAW1V7N5"/>
<accession>A0AAW1V7N5</accession>
<keyword evidence="4 10" id="KW-0479">Metal-binding</keyword>
<evidence type="ECO:0000256" key="1">
    <source>
        <dbReference type="ARBA" id="ARBA00004173"/>
    </source>
</evidence>
<dbReference type="InterPro" id="IPR045090">
    <property type="entry name" value="Pept_M3A_M3B"/>
</dbReference>